<keyword evidence="1" id="KW-0238">DNA-binding</keyword>
<dbReference type="EMBL" id="SIJB01000043">
    <property type="protein sequence ID" value="NBI30850.1"/>
    <property type="molecule type" value="Genomic_DNA"/>
</dbReference>
<dbReference type="AlphaFoldDB" id="A0A6N9Q7X3"/>
<evidence type="ECO:0000313" key="2">
    <source>
        <dbReference type="Proteomes" id="UP000448943"/>
    </source>
</evidence>
<dbReference type="GO" id="GO:0003677">
    <property type="term" value="F:DNA binding"/>
    <property type="evidence" value="ECO:0007669"/>
    <property type="project" value="UniProtKB-KW"/>
</dbReference>
<name>A0A6N9Q7X3_9BACL</name>
<comment type="caution">
    <text evidence="1">The sequence shown here is derived from an EMBL/GenBank/DDBJ whole genome shotgun (WGS) entry which is preliminary data.</text>
</comment>
<organism evidence="1 2">
    <name type="scientific">Chengkuizengella marina</name>
    <dbReference type="NCBI Taxonomy" id="2507566"/>
    <lineage>
        <taxon>Bacteria</taxon>
        <taxon>Bacillati</taxon>
        <taxon>Bacillota</taxon>
        <taxon>Bacilli</taxon>
        <taxon>Bacillales</taxon>
        <taxon>Paenibacillaceae</taxon>
        <taxon>Chengkuizengella</taxon>
    </lineage>
</organism>
<sequence>MKQKRLSTIFLGLSILMGSWFIAEGLKAEKKEIHDVYTNGSTDYMTVNLVKDKEEEKEAKADEFDIPLLTSYQLRDYLNISREQIMLLVDESYSFHIPYIKIESQYYFSKSAVDEWLLNNLENRKYEWP</sequence>
<accession>A0A6N9Q7X3</accession>
<gene>
    <name evidence="1" type="ORF">ERL59_18020</name>
</gene>
<reference evidence="1 2" key="1">
    <citation type="submission" date="2019-01" db="EMBL/GenBank/DDBJ databases">
        <title>Chengkuizengella sp. nov., isolated from deep-sea sediment of East Pacific Ocean.</title>
        <authorList>
            <person name="Yang J."/>
            <person name="Lai Q."/>
            <person name="Shao Z."/>
        </authorList>
    </citation>
    <scope>NUCLEOTIDE SEQUENCE [LARGE SCALE GENOMIC DNA]</scope>
    <source>
        <strain evidence="1 2">YPA3-1-1</strain>
    </source>
</reference>
<dbReference type="Proteomes" id="UP000448943">
    <property type="component" value="Unassembled WGS sequence"/>
</dbReference>
<protein>
    <submittedName>
        <fullName evidence="1">DNA-binding protein</fullName>
    </submittedName>
</protein>
<proteinExistence type="predicted"/>
<keyword evidence="2" id="KW-1185">Reference proteome</keyword>
<dbReference type="OrthoDB" id="2474498at2"/>
<dbReference type="RefSeq" id="WP_160647661.1">
    <property type="nucleotide sequence ID" value="NZ_SIJB01000043.1"/>
</dbReference>
<evidence type="ECO:0000313" key="1">
    <source>
        <dbReference type="EMBL" id="NBI30850.1"/>
    </source>
</evidence>